<dbReference type="EMBL" id="GIBP01003012">
    <property type="protein sequence ID" value="NDV31981.1"/>
    <property type="molecule type" value="Transcribed_RNA"/>
</dbReference>
<evidence type="ECO:0000256" key="1">
    <source>
        <dbReference type="ARBA" id="ARBA00004141"/>
    </source>
</evidence>
<dbReference type="InterPro" id="IPR020846">
    <property type="entry name" value="MFS_dom"/>
</dbReference>
<dbReference type="Pfam" id="PF07690">
    <property type="entry name" value="MFS_1"/>
    <property type="match status" value="1"/>
</dbReference>
<keyword evidence="5 6" id="KW-0472">Membrane</keyword>
<feature type="transmembrane region" description="Helical" evidence="6">
    <location>
        <begin position="59"/>
        <end position="85"/>
    </location>
</feature>
<name>A0A6B2L4Y5_9EUKA</name>
<keyword evidence="4 6" id="KW-1133">Transmembrane helix</keyword>
<dbReference type="GO" id="GO:0016020">
    <property type="term" value="C:membrane"/>
    <property type="evidence" value="ECO:0007669"/>
    <property type="project" value="UniProtKB-SubCell"/>
</dbReference>
<feature type="domain" description="Major facilitator superfamily (MFS) profile" evidence="7">
    <location>
        <begin position="1"/>
        <end position="365"/>
    </location>
</feature>
<accession>A0A6B2L4Y5</accession>
<evidence type="ECO:0000256" key="5">
    <source>
        <dbReference type="ARBA" id="ARBA00023136"/>
    </source>
</evidence>
<evidence type="ECO:0000256" key="4">
    <source>
        <dbReference type="ARBA" id="ARBA00022989"/>
    </source>
</evidence>
<feature type="transmembrane region" description="Helical" evidence="6">
    <location>
        <begin position="97"/>
        <end position="119"/>
    </location>
</feature>
<feature type="transmembrane region" description="Helical" evidence="6">
    <location>
        <begin position="263"/>
        <end position="290"/>
    </location>
</feature>
<comment type="subcellular location">
    <subcellularLocation>
        <location evidence="1">Membrane</location>
        <topology evidence="1">Multi-pass membrane protein</topology>
    </subcellularLocation>
</comment>
<dbReference type="PANTHER" id="PTHR23506:SF26">
    <property type="entry name" value="MFS-TYPE TRANSPORTER SLC18B1"/>
    <property type="match status" value="1"/>
</dbReference>
<feature type="transmembrane region" description="Helical" evidence="6">
    <location>
        <begin position="32"/>
        <end position="53"/>
    </location>
</feature>
<evidence type="ECO:0000256" key="6">
    <source>
        <dbReference type="SAM" id="Phobius"/>
    </source>
</evidence>
<organism evidence="8">
    <name type="scientific">Arcella intermedia</name>
    <dbReference type="NCBI Taxonomy" id="1963864"/>
    <lineage>
        <taxon>Eukaryota</taxon>
        <taxon>Amoebozoa</taxon>
        <taxon>Tubulinea</taxon>
        <taxon>Elardia</taxon>
        <taxon>Arcellinida</taxon>
        <taxon>Sphaerothecina</taxon>
        <taxon>Arcellidae</taxon>
        <taxon>Arcella</taxon>
    </lineage>
</organism>
<evidence type="ECO:0000313" key="8">
    <source>
        <dbReference type="EMBL" id="NDV31981.1"/>
    </source>
</evidence>
<evidence type="ECO:0000256" key="2">
    <source>
        <dbReference type="ARBA" id="ARBA00022448"/>
    </source>
</evidence>
<dbReference type="GO" id="GO:0022857">
    <property type="term" value="F:transmembrane transporter activity"/>
    <property type="evidence" value="ECO:0007669"/>
    <property type="project" value="InterPro"/>
</dbReference>
<feature type="transmembrane region" description="Helical" evidence="6">
    <location>
        <begin position="125"/>
        <end position="147"/>
    </location>
</feature>
<evidence type="ECO:0000256" key="3">
    <source>
        <dbReference type="ARBA" id="ARBA00022692"/>
    </source>
</evidence>
<dbReference type="Gene3D" id="1.20.1250.20">
    <property type="entry name" value="MFS general substrate transporter like domains"/>
    <property type="match status" value="2"/>
</dbReference>
<feature type="transmembrane region" description="Helical" evidence="6">
    <location>
        <begin position="302"/>
        <end position="322"/>
    </location>
</feature>
<feature type="transmembrane region" description="Helical" evidence="6">
    <location>
        <begin position="328"/>
        <end position="355"/>
    </location>
</feature>
<dbReference type="AlphaFoldDB" id="A0A6B2L4Y5"/>
<feature type="transmembrane region" description="Helical" evidence="6">
    <location>
        <begin position="6"/>
        <end position="25"/>
    </location>
</feature>
<feature type="transmembrane region" description="Helical" evidence="6">
    <location>
        <begin position="236"/>
        <end position="257"/>
    </location>
</feature>
<dbReference type="InterPro" id="IPR011701">
    <property type="entry name" value="MFS"/>
</dbReference>
<proteinExistence type="predicted"/>
<feature type="transmembrane region" description="Helical" evidence="6">
    <location>
        <begin position="206"/>
        <end position="224"/>
    </location>
</feature>
<dbReference type="InterPro" id="IPR036259">
    <property type="entry name" value="MFS_trans_sf"/>
</dbReference>
<dbReference type="InterPro" id="IPR050930">
    <property type="entry name" value="MFS_Vesicular_Transporter"/>
</dbReference>
<evidence type="ECO:0000259" key="7">
    <source>
        <dbReference type="PROSITE" id="PS50850"/>
    </source>
</evidence>
<dbReference type="PROSITE" id="PS50850">
    <property type="entry name" value="MFS"/>
    <property type="match status" value="1"/>
</dbReference>
<dbReference type="PANTHER" id="PTHR23506">
    <property type="entry name" value="GH10249P"/>
    <property type="match status" value="1"/>
</dbReference>
<protein>
    <recommendedName>
        <fullName evidence="7">Major facilitator superfamily (MFS) profile domain-containing protein</fullName>
    </recommendedName>
</protein>
<dbReference type="SUPFAM" id="SSF103473">
    <property type="entry name" value="MFS general substrate transporter"/>
    <property type="match status" value="1"/>
</dbReference>
<sequence>MIGIILGVPELIIFIVAPIVGKNLYRIPYKTALLVGYFLFSLAVAGYAILPLISGKGAYIAVCVILRCFDGFAGAVIETVTFAYLINAVPSSELSYYFAWSEVWTGLGAMIGPPIGGFLYEYTGFQITFILNAVFLAIPIVPIAVYFENTTGQGEDDTEVSFSTLISLRWLWLTAISSTLAVLAFGALDSTLELHLKPFNLTPTQVGLLFLIPAFVYMIAGPICGNFQDRIGGKPLILVGFVLQAVGFCLIGPYPVGIWKSKIWIIIMGLLGIGLGGSLIIIPAVGVLSAETAYLGESVNELLSGLFPSFYALGSFIGPILGSGFGQILGIATGYGIFGGLSALMVFVLALMAIYEYFYWKKEYLSTPLINKEQEKINEETPIITSN</sequence>
<keyword evidence="2" id="KW-0813">Transport</keyword>
<feature type="transmembrane region" description="Helical" evidence="6">
    <location>
        <begin position="168"/>
        <end position="186"/>
    </location>
</feature>
<reference evidence="8" key="1">
    <citation type="journal article" date="2020" name="J. Eukaryot. Microbiol.">
        <title>De novo Sequencing, Assembly and Annotation of the Transcriptome for the Free-Living Testate Amoeba Arcella intermedia.</title>
        <authorList>
            <person name="Ribeiro G.M."/>
            <person name="Porfirio-Sousa A.L."/>
            <person name="Maurer-Alcala X.X."/>
            <person name="Katz L.A."/>
            <person name="Lahr D.J.G."/>
        </authorList>
    </citation>
    <scope>NUCLEOTIDE SEQUENCE</scope>
</reference>
<keyword evidence="3 6" id="KW-0812">Transmembrane</keyword>